<organism evidence="1 2">
    <name type="scientific">Phyllobacterium phragmitis</name>
    <dbReference type="NCBI Taxonomy" id="2670329"/>
    <lineage>
        <taxon>Bacteria</taxon>
        <taxon>Pseudomonadati</taxon>
        <taxon>Pseudomonadota</taxon>
        <taxon>Alphaproteobacteria</taxon>
        <taxon>Hyphomicrobiales</taxon>
        <taxon>Phyllobacteriaceae</taxon>
        <taxon>Phyllobacterium</taxon>
    </lineage>
</organism>
<gene>
    <name evidence="1" type="ORF">PPNSA23_40690</name>
</gene>
<keyword evidence="2" id="KW-1185">Reference proteome</keyword>
<sequence>MRAVIMGEHPVLEQAVIPVRVLEAAAALIMAARHLMIMVAARPAATPTQMVQGIIARPRPTKAGA</sequence>
<evidence type="ECO:0000313" key="1">
    <source>
        <dbReference type="EMBL" id="GAB1584126.1"/>
    </source>
</evidence>
<dbReference type="Proteomes" id="UP001628091">
    <property type="component" value="Unassembled WGS sequence"/>
</dbReference>
<reference evidence="1 2" key="1">
    <citation type="submission" date="2024-10" db="EMBL/GenBank/DDBJ databases">
        <title>Isolation, draft genome sequencing and identification of Phyllobacterium sp. NSA23, isolated from leaf soil.</title>
        <authorList>
            <person name="Akita H."/>
        </authorList>
    </citation>
    <scope>NUCLEOTIDE SEQUENCE [LARGE SCALE GENOMIC DNA]</scope>
    <source>
        <strain evidence="1 2">NSA23</strain>
    </source>
</reference>
<protein>
    <submittedName>
        <fullName evidence="1">Uncharacterized protein</fullName>
    </submittedName>
</protein>
<name>A0ABQ0H5H4_9HYPH</name>
<dbReference type="EMBL" id="BAAFZP010000002">
    <property type="protein sequence ID" value="GAB1584126.1"/>
    <property type="molecule type" value="Genomic_DNA"/>
</dbReference>
<comment type="caution">
    <text evidence="1">The sequence shown here is derived from an EMBL/GenBank/DDBJ whole genome shotgun (WGS) entry which is preliminary data.</text>
</comment>
<accession>A0ABQ0H5H4</accession>
<proteinExistence type="predicted"/>
<evidence type="ECO:0000313" key="2">
    <source>
        <dbReference type="Proteomes" id="UP001628091"/>
    </source>
</evidence>